<evidence type="ECO:0000256" key="1">
    <source>
        <dbReference type="ARBA" id="ARBA00005953"/>
    </source>
</evidence>
<dbReference type="EC" id="3.1.2.-" evidence="3"/>
<dbReference type="GO" id="GO:0016787">
    <property type="term" value="F:hydrolase activity"/>
    <property type="evidence" value="ECO:0007669"/>
    <property type="project" value="UniProtKB-KW"/>
</dbReference>
<name>A0ABX0XC17_9BACT</name>
<dbReference type="NCBIfam" id="TIGR00051">
    <property type="entry name" value="YbgC/FadM family acyl-CoA thioesterase"/>
    <property type="match status" value="1"/>
</dbReference>
<dbReference type="EMBL" id="JAATJH010000003">
    <property type="protein sequence ID" value="NJC26806.1"/>
    <property type="molecule type" value="Genomic_DNA"/>
</dbReference>
<dbReference type="InterPro" id="IPR006684">
    <property type="entry name" value="YbgC/YbaW"/>
</dbReference>
<dbReference type="PIRSF" id="PIRSF003230">
    <property type="entry name" value="YbgC"/>
    <property type="match status" value="1"/>
</dbReference>
<sequence>MTHKTTYRVNYADTDQMGYLYHGRYAVLYEIGRTEMLRSLGFTYANMETEHGVMMPVMSLNQRFVRPARYDEVLEITTTLRHPPGKTITFYVEIRNPGGKLVNGGSVKLCFVDAVTKRSCPVPPYLLEQVQPYFEV</sequence>
<dbReference type="RefSeq" id="WP_245184615.1">
    <property type="nucleotide sequence ID" value="NZ_JAATJH010000003.1"/>
</dbReference>
<accession>A0ABX0XC17</accession>
<organism evidence="3 4">
    <name type="scientific">Neolewinella antarctica</name>
    <dbReference type="NCBI Taxonomy" id="442734"/>
    <lineage>
        <taxon>Bacteria</taxon>
        <taxon>Pseudomonadati</taxon>
        <taxon>Bacteroidota</taxon>
        <taxon>Saprospiria</taxon>
        <taxon>Saprospirales</taxon>
        <taxon>Lewinellaceae</taxon>
        <taxon>Neolewinella</taxon>
    </lineage>
</organism>
<dbReference type="SUPFAM" id="SSF54637">
    <property type="entry name" value="Thioesterase/thiol ester dehydrase-isomerase"/>
    <property type="match status" value="1"/>
</dbReference>
<evidence type="ECO:0000313" key="3">
    <source>
        <dbReference type="EMBL" id="NJC26806.1"/>
    </source>
</evidence>
<dbReference type="PANTHER" id="PTHR31793">
    <property type="entry name" value="4-HYDROXYBENZOYL-COA THIOESTERASE FAMILY MEMBER"/>
    <property type="match status" value="1"/>
</dbReference>
<keyword evidence="4" id="KW-1185">Reference proteome</keyword>
<dbReference type="Proteomes" id="UP000770785">
    <property type="component" value="Unassembled WGS sequence"/>
</dbReference>
<proteinExistence type="inferred from homology"/>
<protein>
    <submittedName>
        <fullName evidence="3">Acyl-CoA thioester hydrolase</fullName>
        <ecNumber evidence="3">3.1.2.-</ecNumber>
    </submittedName>
</protein>
<comment type="similarity">
    <text evidence="1">Belongs to the 4-hydroxybenzoyl-CoA thioesterase family.</text>
</comment>
<dbReference type="InterPro" id="IPR029069">
    <property type="entry name" value="HotDog_dom_sf"/>
</dbReference>
<dbReference type="Pfam" id="PF13279">
    <property type="entry name" value="4HBT_2"/>
    <property type="match status" value="1"/>
</dbReference>
<reference evidence="3 4" key="1">
    <citation type="submission" date="2020-03" db="EMBL/GenBank/DDBJ databases">
        <title>Genomic Encyclopedia of Type Strains, Phase IV (KMG-IV): sequencing the most valuable type-strain genomes for metagenomic binning, comparative biology and taxonomic classification.</title>
        <authorList>
            <person name="Goeker M."/>
        </authorList>
    </citation>
    <scope>NUCLEOTIDE SEQUENCE [LARGE SCALE GENOMIC DNA]</scope>
    <source>
        <strain evidence="3 4">DSM 105096</strain>
    </source>
</reference>
<evidence type="ECO:0000256" key="2">
    <source>
        <dbReference type="ARBA" id="ARBA00022801"/>
    </source>
</evidence>
<keyword evidence="2 3" id="KW-0378">Hydrolase</keyword>
<dbReference type="InterPro" id="IPR050563">
    <property type="entry name" value="4-hydroxybenzoyl-CoA_TE"/>
</dbReference>
<dbReference type="CDD" id="cd00586">
    <property type="entry name" value="4HBT"/>
    <property type="match status" value="1"/>
</dbReference>
<comment type="caution">
    <text evidence="3">The sequence shown here is derived from an EMBL/GenBank/DDBJ whole genome shotgun (WGS) entry which is preliminary data.</text>
</comment>
<dbReference type="PANTHER" id="PTHR31793:SF27">
    <property type="entry name" value="NOVEL THIOESTERASE SUPERFAMILY DOMAIN AND SAPOSIN A-TYPE DOMAIN CONTAINING PROTEIN (0610012H03RIK)"/>
    <property type="match status" value="1"/>
</dbReference>
<dbReference type="Gene3D" id="3.10.129.10">
    <property type="entry name" value="Hotdog Thioesterase"/>
    <property type="match status" value="1"/>
</dbReference>
<evidence type="ECO:0000313" key="4">
    <source>
        <dbReference type="Proteomes" id="UP000770785"/>
    </source>
</evidence>
<gene>
    <name evidence="3" type="ORF">GGR27_002316</name>
</gene>